<dbReference type="CDD" id="cd03794">
    <property type="entry name" value="GT4_WbuB-like"/>
    <property type="match status" value="1"/>
</dbReference>
<dbReference type="SUPFAM" id="SSF53756">
    <property type="entry name" value="UDP-Glycosyltransferase/glycogen phosphorylase"/>
    <property type="match status" value="1"/>
</dbReference>
<dbReference type="InterPro" id="IPR023910">
    <property type="entry name" value="Colanic_acid_synth_WcaI"/>
</dbReference>
<proteinExistence type="predicted"/>
<dbReference type="InterPro" id="IPR001296">
    <property type="entry name" value="Glyco_trans_1"/>
</dbReference>
<gene>
    <name evidence="3" type="ORF">NCTC11967_03159</name>
</gene>
<dbReference type="Gene3D" id="3.40.50.2000">
    <property type="entry name" value="Glycogen Phosphorylase B"/>
    <property type="match status" value="2"/>
</dbReference>
<feature type="domain" description="Glycosyltransferase subfamily 4-like N-terminal" evidence="2">
    <location>
        <begin position="15"/>
        <end position="204"/>
    </location>
</feature>
<dbReference type="AlphaFoldDB" id="A0AB38FXP2"/>
<dbReference type="InterPro" id="IPR028098">
    <property type="entry name" value="Glyco_trans_4-like_N"/>
</dbReference>
<reference evidence="3 4" key="1">
    <citation type="submission" date="2018-06" db="EMBL/GenBank/DDBJ databases">
        <authorList>
            <consortium name="Pathogen Informatics"/>
            <person name="Doyle S."/>
        </authorList>
    </citation>
    <scope>NUCLEOTIDE SEQUENCE [LARGE SCALE GENOMIC DNA]</scope>
    <source>
        <strain evidence="3 4">NCTC11967</strain>
    </source>
</reference>
<dbReference type="Pfam" id="PF13579">
    <property type="entry name" value="Glyco_trans_4_4"/>
    <property type="match status" value="1"/>
</dbReference>
<evidence type="ECO:0000313" key="3">
    <source>
        <dbReference type="EMBL" id="SQA64072.1"/>
    </source>
</evidence>
<organism evidence="3 4">
    <name type="scientific">Yokenella regensburgei</name>
    <dbReference type="NCBI Taxonomy" id="158877"/>
    <lineage>
        <taxon>Bacteria</taxon>
        <taxon>Pseudomonadati</taxon>
        <taxon>Pseudomonadota</taxon>
        <taxon>Gammaproteobacteria</taxon>
        <taxon>Enterobacterales</taxon>
        <taxon>Enterobacteriaceae</taxon>
        <taxon>Yokenella</taxon>
    </lineage>
</organism>
<dbReference type="PANTHER" id="PTHR12526:SF633">
    <property type="entry name" value="COLANIC ACID BIOSYNTHESIS GLYCOSYL TRANSFERASE WCAI-RELATED"/>
    <property type="match status" value="1"/>
</dbReference>
<name>A0AB38FXP2_9ENTR</name>
<dbReference type="GO" id="GO:0016757">
    <property type="term" value="F:glycosyltransferase activity"/>
    <property type="evidence" value="ECO:0007669"/>
    <property type="project" value="InterPro"/>
</dbReference>
<dbReference type="Proteomes" id="UP000251313">
    <property type="component" value="Unassembled WGS sequence"/>
</dbReference>
<evidence type="ECO:0000259" key="2">
    <source>
        <dbReference type="Pfam" id="PF13579"/>
    </source>
</evidence>
<dbReference type="EMBL" id="UAVL01000017">
    <property type="protein sequence ID" value="SQA64072.1"/>
    <property type="molecule type" value="Genomic_DNA"/>
</dbReference>
<dbReference type="PANTHER" id="PTHR12526">
    <property type="entry name" value="GLYCOSYLTRANSFERASE"/>
    <property type="match status" value="1"/>
</dbReference>
<sequence>MKILVYGINYSPELTGIGKYTGEMVEWMARQGHEVRVITAPPYYPEWKVGERYSSWRYCREEGDATVWRCPLYVPKQPSTLKRLLHLGSFALSSFFPLMAQRRWKPDTIIGVVPTLFCTPGMRLLAKLSGARTLLHIQDYEVDAMLGLGMAGQGKGGKVAKLASAFERSGLLNVDNVSTISRSMMNKAREKGVAAEKVIFFPNWSETERFRDVSATQTVVLREQLGLPADKKLLLYSGNIGEKQGLENVIEVAKLHQNEPWLFVIVGQGGGKARLEKLAATYELTNVRFLPLQPYEALPALLRMADCHLVIQKRGAADAVLPSKLTNILAVGGNALITAEANTELGQLCREVPGIAVCVEPESVPALSEGISAVLAMPKENRQAREYAERTLEKENVLSQFITAISSHNESGLTT</sequence>
<protein>
    <submittedName>
        <fullName evidence="3">Glycosyl transferase</fullName>
    </submittedName>
</protein>
<dbReference type="Pfam" id="PF00534">
    <property type="entry name" value="Glycos_transf_1"/>
    <property type="match status" value="1"/>
</dbReference>
<evidence type="ECO:0000259" key="1">
    <source>
        <dbReference type="Pfam" id="PF00534"/>
    </source>
</evidence>
<accession>A0AB38FXP2</accession>
<keyword evidence="3" id="KW-0808">Transferase</keyword>
<feature type="domain" description="Glycosyl transferase family 1" evidence="1">
    <location>
        <begin position="222"/>
        <end position="390"/>
    </location>
</feature>
<dbReference type="RefSeq" id="WP_038256479.1">
    <property type="nucleotide sequence ID" value="NZ_UAVL01000017.1"/>
</dbReference>
<comment type="caution">
    <text evidence="3">The sequence shown here is derived from an EMBL/GenBank/DDBJ whole genome shotgun (WGS) entry which is preliminary data.</text>
</comment>
<dbReference type="NCBIfam" id="NF007640">
    <property type="entry name" value="PRK10307.1"/>
    <property type="match status" value="1"/>
</dbReference>
<evidence type="ECO:0000313" key="4">
    <source>
        <dbReference type="Proteomes" id="UP000251313"/>
    </source>
</evidence>
<dbReference type="GO" id="GO:1901135">
    <property type="term" value="P:carbohydrate derivative metabolic process"/>
    <property type="evidence" value="ECO:0007669"/>
    <property type="project" value="UniProtKB-ARBA"/>
</dbReference>
<dbReference type="NCBIfam" id="TIGR04007">
    <property type="entry name" value="wcaI"/>
    <property type="match status" value="1"/>
</dbReference>